<feature type="non-terminal residue" evidence="1">
    <location>
        <position position="1"/>
    </location>
</feature>
<name>A0A0K2UIP3_LEPSM</name>
<evidence type="ECO:0000313" key="1">
    <source>
        <dbReference type="EMBL" id="CDW37900.1"/>
    </source>
</evidence>
<dbReference type="AlphaFoldDB" id="A0A0K2UIP3"/>
<dbReference type="EMBL" id="HACA01020539">
    <property type="protein sequence ID" value="CDW37900.1"/>
    <property type="molecule type" value="Transcribed_RNA"/>
</dbReference>
<accession>A0A0K2UIP3</accession>
<proteinExistence type="predicted"/>
<organism evidence="1">
    <name type="scientific">Lepeophtheirus salmonis</name>
    <name type="common">Salmon louse</name>
    <name type="synonym">Caligus salmonis</name>
    <dbReference type="NCBI Taxonomy" id="72036"/>
    <lineage>
        <taxon>Eukaryota</taxon>
        <taxon>Metazoa</taxon>
        <taxon>Ecdysozoa</taxon>
        <taxon>Arthropoda</taxon>
        <taxon>Crustacea</taxon>
        <taxon>Multicrustacea</taxon>
        <taxon>Hexanauplia</taxon>
        <taxon>Copepoda</taxon>
        <taxon>Siphonostomatoida</taxon>
        <taxon>Caligidae</taxon>
        <taxon>Lepeophtheirus</taxon>
    </lineage>
</organism>
<sequence length="62" mass="7389">FILYFTSRAFYINHKVNGSFIVSTFEYVLDILYGWIYPSSTLRKDSTLLSYKALHGLFFFFE</sequence>
<reference evidence="1" key="1">
    <citation type="submission" date="2014-05" db="EMBL/GenBank/DDBJ databases">
        <authorList>
            <person name="Chronopoulou M."/>
        </authorList>
    </citation>
    <scope>NUCLEOTIDE SEQUENCE</scope>
    <source>
        <tissue evidence="1">Whole organism</tissue>
    </source>
</reference>
<protein>
    <submittedName>
        <fullName evidence="1">Uncharacterized protein</fullName>
    </submittedName>
</protein>